<organism evidence="1 2">
    <name type="scientific">Nonlabens ulvanivorans</name>
    <name type="common">Persicivirga ulvanivorans</name>
    <dbReference type="NCBI Taxonomy" id="906888"/>
    <lineage>
        <taxon>Bacteria</taxon>
        <taxon>Pseudomonadati</taxon>
        <taxon>Bacteroidota</taxon>
        <taxon>Flavobacteriia</taxon>
        <taxon>Flavobacteriales</taxon>
        <taxon>Flavobacteriaceae</taxon>
        <taxon>Nonlabens</taxon>
    </lineage>
</organism>
<sequence length="213" mass="22539">MIIRDFMKNLFLALTLLATTQWIQGQVGINTVSPTAELDIAASTTNLPALELEPQSVPTGAATGQMAVIGDQLYMYDASRGKWLTIAATPLVFSRGGDIGSQSLRMAGNLTTANSGVLLPFDGTIIAITSNSNTVSGTATNNLAAPFNVRIRQGNTTIVGGNINFNLLGGTYNDNTANIDFSAGNHIHVRAQNTGTDTISNPTVTIWVKWRAN</sequence>
<proteinExistence type="predicted"/>
<gene>
    <name evidence="1" type="ORF">JCM19296_629</name>
</gene>
<name>A0A081D805_NONUL</name>
<comment type="caution">
    <text evidence="1">The sequence shown here is derived from an EMBL/GenBank/DDBJ whole genome shotgun (WGS) entry which is preliminary data.</text>
</comment>
<protein>
    <submittedName>
        <fullName evidence="1">Uncharacterized protein</fullName>
    </submittedName>
</protein>
<evidence type="ECO:0000313" key="1">
    <source>
        <dbReference type="EMBL" id="GAK75051.1"/>
    </source>
</evidence>
<dbReference type="EMBL" id="BBLG01000001">
    <property type="protein sequence ID" value="GAK75051.1"/>
    <property type="molecule type" value="Genomic_DNA"/>
</dbReference>
<accession>A0A081D805</accession>
<evidence type="ECO:0000313" key="2">
    <source>
        <dbReference type="Proteomes" id="UP000028980"/>
    </source>
</evidence>
<dbReference type="Proteomes" id="UP000028980">
    <property type="component" value="Unassembled WGS sequence"/>
</dbReference>
<dbReference type="AlphaFoldDB" id="A0A081D805"/>
<reference evidence="1 2" key="1">
    <citation type="journal article" date="2014" name="Genome Announc.">
        <title>Draft Genome Sequences of Marine Flavobacterium Nonlabens Strains NR17, NR24, NR27, NR32, NR33, and Ara13.</title>
        <authorList>
            <person name="Nakanishi M."/>
            <person name="Meirelles P."/>
            <person name="Suzuki R."/>
            <person name="Takatani N."/>
            <person name="Mino S."/>
            <person name="Suda W."/>
            <person name="Oshima K."/>
            <person name="Hattori M."/>
            <person name="Ohkuma M."/>
            <person name="Hosokawa M."/>
            <person name="Miyashita K."/>
            <person name="Thompson F.L."/>
            <person name="Niwa A."/>
            <person name="Sawabe T."/>
            <person name="Sawabe T."/>
        </authorList>
    </citation>
    <scope>NUCLEOTIDE SEQUENCE [LARGE SCALE GENOMIC DNA]</scope>
    <source>
        <strain evidence="2">JCM19296</strain>
    </source>
</reference>